<dbReference type="AlphaFoldDB" id="A0A1G6ZYJ5"/>
<organism evidence="2 3">
    <name type="scientific">Aquimonas voraii</name>
    <dbReference type="NCBI Taxonomy" id="265719"/>
    <lineage>
        <taxon>Bacteria</taxon>
        <taxon>Pseudomonadati</taxon>
        <taxon>Pseudomonadota</taxon>
        <taxon>Gammaproteobacteria</taxon>
        <taxon>Lysobacterales</taxon>
        <taxon>Lysobacteraceae</taxon>
        <taxon>Aquimonas</taxon>
    </lineage>
</organism>
<keyword evidence="3" id="KW-1185">Reference proteome</keyword>
<dbReference type="EMBL" id="FNAG01000016">
    <property type="protein sequence ID" value="SDE06905.1"/>
    <property type="molecule type" value="Genomic_DNA"/>
</dbReference>
<dbReference type="RefSeq" id="WP_091245515.1">
    <property type="nucleotide sequence ID" value="NZ_FNAG01000016.1"/>
</dbReference>
<name>A0A1G6ZYJ5_9GAMM</name>
<proteinExistence type="predicted"/>
<dbReference type="OrthoDB" id="5816947at2"/>
<reference evidence="2 3" key="1">
    <citation type="submission" date="2016-10" db="EMBL/GenBank/DDBJ databases">
        <authorList>
            <person name="de Groot N.N."/>
        </authorList>
    </citation>
    <scope>NUCLEOTIDE SEQUENCE [LARGE SCALE GENOMIC DNA]</scope>
    <source>
        <strain evidence="2 3">DSM 16957</strain>
    </source>
</reference>
<gene>
    <name evidence="2" type="ORF">SAMN04488509_11634</name>
</gene>
<protein>
    <recommendedName>
        <fullName evidence="1">DUF6916 domain-containing protein</fullName>
    </recommendedName>
</protein>
<accession>A0A1G6ZYJ5</accession>
<dbReference type="Proteomes" id="UP000199603">
    <property type="component" value="Unassembled WGS sequence"/>
</dbReference>
<evidence type="ECO:0000259" key="1">
    <source>
        <dbReference type="Pfam" id="PF21880"/>
    </source>
</evidence>
<sequence length="99" mass="10658">MSAPLNEIPAEDFAALLGEALPTEAAGQHFALRVEAVEPNPHSSARGLPGFSLQLRGPAELNLGQGVYAITHPRHGCLQVFMTPIRRDPQGLLYEAVFN</sequence>
<dbReference type="InterPro" id="IPR054209">
    <property type="entry name" value="DUF6916"/>
</dbReference>
<evidence type="ECO:0000313" key="3">
    <source>
        <dbReference type="Proteomes" id="UP000199603"/>
    </source>
</evidence>
<feature type="domain" description="DUF6916" evidence="1">
    <location>
        <begin position="10"/>
        <end position="98"/>
    </location>
</feature>
<evidence type="ECO:0000313" key="2">
    <source>
        <dbReference type="EMBL" id="SDE06905.1"/>
    </source>
</evidence>
<dbReference type="Pfam" id="PF21880">
    <property type="entry name" value="DUF6916"/>
    <property type="match status" value="1"/>
</dbReference>